<evidence type="ECO:0000313" key="3">
    <source>
        <dbReference type="Proteomes" id="UP000188276"/>
    </source>
</evidence>
<dbReference type="InterPro" id="IPR000073">
    <property type="entry name" value="AB_hydrolase_1"/>
</dbReference>
<dbReference type="Pfam" id="PF00561">
    <property type="entry name" value="Abhydrolase_1"/>
    <property type="match status" value="1"/>
</dbReference>
<keyword evidence="3" id="KW-1185">Reference proteome</keyword>
<gene>
    <name evidence="2" type="ORF">VR7878_00625</name>
</gene>
<evidence type="ECO:0000313" key="2">
    <source>
        <dbReference type="EMBL" id="SJN54112.1"/>
    </source>
</evidence>
<dbReference type="Gene3D" id="3.40.50.1820">
    <property type="entry name" value="alpha/beta hydrolase"/>
    <property type="match status" value="1"/>
</dbReference>
<dbReference type="GO" id="GO:0050357">
    <property type="term" value="F:tropinesterase activity"/>
    <property type="evidence" value="ECO:0007669"/>
    <property type="project" value="UniProtKB-EC"/>
</dbReference>
<dbReference type="EC" id="3.1.1.10" evidence="2"/>
<organism evidence="2 3">
    <name type="scientific">Vibrio ruber (strain DSM 16370 / JCM 11486 / BCRC 17186 / CECT 7878 / LMG 23124 / VR1)</name>
    <dbReference type="NCBI Taxonomy" id="1123498"/>
    <lineage>
        <taxon>Bacteria</taxon>
        <taxon>Pseudomonadati</taxon>
        <taxon>Pseudomonadota</taxon>
        <taxon>Gammaproteobacteria</taxon>
        <taxon>Vibrionales</taxon>
        <taxon>Vibrionaceae</taxon>
        <taxon>Vibrio</taxon>
    </lineage>
</organism>
<dbReference type="STRING" id="1123498.VR7878_00625"/>
<dbReference type="OrthoDB" id="149912at2"/>
<name>A0A1R4LBZ8_VIBR1</name>
<dbReference type="SUPFAM" id="SSF53474">
    <property type="entry name" value="alpha/beta-Hydrolases"/>
    <property type="match status" value="1"/>
</dbReference>
<dbReference type="RefSeq" id="WP_077333367.1">
    <property type="nucleotide sequence ID" value="NZ_FULE01000010.1"/>
</dbReference>
<dbReference type="PRINTS" id="PR00111">
    <property type="entry name" value="ABHYDROLASE"/>
</dbReference>
<dbReference type="InterPro" id="IPR029058">
    <property type="entry name" value="AB_hydrolase_fold"/>
</dbReference>
<dbReference type="PANTHER" id="PTHR43798">
    <property type="entry name" value="MONOACYLGLYCEROL LIPASE"/>
    <property type="match status" value="1"/>
</dbReference>
<dbReference type="InterPro" id="IPR050266">
    <property type="entry name" value="AB_hydrolase_sf"/>
</dbReference>
<dbReference type="GO" id="GO:0016020">
    <property type="term" value="C:membrane"/>
    <property type="evidence" value="ECO:0007669"/>
    <property type="project" value="TreeGrafter"/>
</dbReference>
<dbReference type="AlphaFoldDB" id="A0A1R4LBZ8"/>
<sequence>MLVQHTYSIAERNIAAIDTGNHQTADCSVIFLHGWLDNAASFMSVLDVMTSQITPRIHLCAMDLPGHGLSSHKSADNFYTFHDYIDDVHQFLVTLPAKKKILVGHSLGGLIASCYSAAFPEYVDGLFLIESLGPLTESAELSVQRLRDGVNSRNRIRRKSRNRGYEHYNVALNVRAMHSALPEALIEPIVARGIELRDGLWMWRADPKLSAQSLYRMSDAHAEAVLAAIQAPFQVVLGEQGYPSLKSFSQTMLPEQIEIQHVKGGHHCHLEYPEQVGRLISQFVMKINVTPFS</sequence>
<feature type="domain" description="AB hydrolase-1" evidence="1">
    <location>
        <begin position="29"/>
        <end position="149"/>
    </location>
</feature>
<accession>A0A1R4LBZ8</accession>
<dbReference type="EMBL" id="FULE01000010">
    <property type="protein sequence ID" value="SJN54112.1"/>
    <property type="molecule type" value="Genomic_DNA"/>
</dbReference>
<protein>
    <submittedName>
        <fullName evidence="2">Tropinesterase</fullName>
        <ecNumber evidence="2">3.1.1.10</ecNumber>
    </submittedName>
</protein>
<evidence type="ECO:0000259" key="1">
    <source>
        <dbReference type="Pfam" id="PF00561"/>
    </source>
</evidence>
<dbReference type="PANTHER" id="PTHR43798:SF33">
    <property type="entry name" value="HYDROLASE, PUTATIVE (AFU_ORTHOLOGUE AFUA_2G14860)-RELATED"/>
    <property type="match status" value="1"/>
</dbReference>
<reference evidence="3" key="1">
    <citation type="submission" date="2017-02" db="EMBL/GenBank/DDBJ databases">
        <authorList>
            <person name="Rodrigo-Torres L."/>
            <person name="Arahal R.D."/>
            <person name="Lucena T."/>
        </authorList>
    </citation>
    <scope>NUCLEOTIDE SEQUENCE [LARGE SCALE GENOMIC DNA]</scope>
    <source>
        <strain evidence="3">CECT 7878</strain>
    </source>
</reference>
<proteinExistence type="predicted"/>
<keyword evidence="2" id="KW-0378">Hydrolase</keyword>
<dbReference type="Proteomes" id="UP000188276">
    <property type="component" value="Unassembled WGS sequence"/>
</dbReference>